<dbReference type="Gene3D" id="1.10.443.30">
    <property type="entry name" value="Telomere resolvase"/>
    <property type="match status" value="1"/>
</dbReference>
<gene>
    <name evidence="2" type="ORF">AKJ29_02115</name>
</gene>
<dbReference type="STRING" id="154981.AKJ29_02115"/>
<dbReference type="Pfam" id="PF16684">
    <property type="entry name" value="ResT-TelK_cat"/>
    <property type="match status" value="1"/>
</dbReference>
<protein>
    <recommendedName>
        <fullName evidence="1">Telomere resolvase ResT/TelK catalytic domain-containing protein</fullName>
    </recommendedName>
</protein>
<evidence type="ECO:0000313" key="3">
    <source>
        <dbReference type="Proteomes" id="UP000050471"/>
    </source>
</evidence>
<reference evidence="2 3" key="1">
    <citation type="submission" date="2015-09" db="EMBL/GenBank/DDBJ databases">
        <title>Draft genome sequence of Aliiroseovarius crassostreae CV919-312TSm, the causative agent of Roseovarius Oyster Disease (formerly Juvenile Oyster Disease).</title>
        <authorList>
            <person name="Kessner L."/>
            <person name="Spinard E."/>
            <person name="Nelson D."/>
        </authorList>
    </citation>
    <scope>NUCLEOTIDE SEQUENCE [LARGE SCALE GENOMIC DNA]</scope>
    <source>
        <strain evidence="2 3">CV919-312</strain>
    </source>
</reference>
<organism evidence="2 3">
    <name type="scientific">Aliiroseovarius crassostreae</name>
    <dbReference type="NCBI Taxonomy" id="154981"/>
    <lineage>
        <taxon>Bacteria</taxon>
        <taxon>Pseudomonadati</taxon>
        <taxon>Pseudomonadota</taxon>
        <taxon>Alphaproteobacteria</taxon>
        <taxon>Rhodobacterales</taxon>
        <taxon>Paracoccaceae</taxon>
        <taxon>Aliiroseovarius</taxon>
    </lineage>
</organism>
<dbReference type="AlphaFoldDB" id="A0A0P7I1Z7"/>
<accession>A0A0P7I1Z7</accession>
<proteinExistence type="predicted"/>
<name>A0A0P7I1Z7_9RHOB</name>
<dbReference type="Gene3D" id="6.10.140.1780">
    <property type="match status" value="1"/>
</dbReference>
<sequence length="469" mass="53497">MLPKDYAVYGAIDAFAEFVVSTSAKPGWQGRVAQRWDREMAHLIEYQTSKGGFAGDRTALNYVYGFRTKARDLLEELPSGDPRRKVIDDLDSRLATPQVFTKADDRIPLNQSLKEFAEEAARLVIRGWKNWLDDLDAKWVLERAAMSTKAETTQKNYISRYRKAIEEEFERNEDVPEGALDEVFKVVKHIPKVTKSVNNDYGTTVRKQVRNLQLIENWKELVEVFNGFLVSDNPRLRLIGLMGVTGRRFFEVCVSGDFSLEIFEYPESHVTVKQKWVLRFIGQAKTKGREGTMSEETYNIPCLAPAKDVYNAFQWLRNSPEGEAWSQMNSRELNARVNNQINRYLRSHEDVQRLWPKGVKLTTKCLRSLYAEIAYKVFAPGTMAKAPYFAQILGHSVEDLNTALSYMDYVLDSSDEEAARNDMQALIDATNERDAAYGNPWSGNLDEDDDLKMAAKVAGDGMVIDDDDT</sequence>
<dbReference type="RefSeq" id="WP_055190900.1">
    <property type="nucleotide sequence ID" value="NZ_FPBS01000030.1"/>
</dbReference>
<feature type="domain" description="Telomere resolvase ResT/TelK catalytic" evidence="1">
    <location>
        <begin position="211"/>
        <end position="409"/>
    </location>
</feature>
<dbReference type="Proteomes" id="UP000050471">
    <property type="component" value="Unassembled WGS sequence"/>
</dbReference>
<keyword evidence="3" id="KW-1185">Reference proteome</keyword>
<dbReference type="EMBL" id="LKBA01000008">
    <property type="protein sequence ID" value="KPN62965.1"/>
    <property type="molecule type" value="Genomic_DNA"/>
</dbReference>
<evidence type="ECO:0000259" key="1">
    <source>
        <dbReference type="Pfam" id="PF16684"/>
    </source>
</evidence>
<dbReference type="InterPro" id="IPR038280">
    <property type="entry name" value="ResT/TelK_cat_sf"/>
</dbReference>
<comment type="caution">
    <text evidence="2">The sequence shown here is derived from an EMBL/GenBank/DDBJ whole genome shotgun (WGS) entry which is preliminary data.</text>
</comment>
<dbReference type="InterPro" id="IPR032047">
    <property type="entry name" value="ResT/TelK_cat"/>
</dbReference>
<evidence type="ECO:0000313" key="2">
    <source>
        <dbReference type="EMBL" id="KPN62965.1"/>
    </source>
</evidence>